<gene>
    <name evidence="3" type="ORF">Prum_069530</name>
</gene>
<keyword evidence="4" id="KW-1185">Reference proteome</keyword>
<organism evidence="3 4">
    <name type="scientific">Phytohabitans rumicis</name>
    <dbReference type="NCBI Taxonomy" id="1076125"/>
    <lineage>
        <taxon>Bacteria</taxon>
        <taxon>Bacillati</taxon>
        <taxon>Actinomycetota</taxon>
        <taxon>Actinomycetes</taxon>
        <taxon>Micromonosporales</taxon>
        <taxon>Micromonosporaceae</taxon>
    </lineage>
</organism>
<dbReference type="Pfam" id="PF13335">
    <property type="entry name" value="Mg_chelatase_C"/>
    <property type="match status" value="1"/>
</dbReference>
<feature type="domain" description="Mg chelatase-related protein C-terminal" evidence="2">
    <location>
        <begin position="44"/>
        <end position="93"/>
    </location>
</feature>
<feature type="region of interest" description="Disordered" evidence="1">
    <location>
        <begin position="83"/>
        <end position="111"/>
    </location>
</feature>
<evidence type="ECO:0000259" key="2">
    <source>
        <dbReference type="Pfam" id="PF13335"/>
    </source>
</evidence>
<evidence type="ECO:0000313" key="3">
    <source>
        <dbReference type="EMBL" id="GFJ93311.1"/>
    </source>
</evidence>
<sequence length="111" mass="11523">MPGPPEVRASVRPGHGPSIHGGLGDRQAPGAHTFYPSGAAKQASMTRLRRTALSPLAAAVDAGVVTARGAANVLRLVWTIEDIDGRDQPNRDDSVKRSPCTPVGLPLTPPS</sequence>
<evidence type="ECO:0000256" key="1">
    <source>
        <dbReference type="SAM" id="MobiDB-lite"/>
    </source>
</evidence>
<feature type="compositionally biased region" description="Basic and acidic residues" evidence="1">
    <location>
        <begin position="83"/>
        <end position="96"/>
    </location>
</feature>
<reference evidence="3 4" key="1">
    <citation type="submission" date="2020-03" db="EMBL/GenBank/DDBJ databases">
        <title>Whole genome shotgun sequence of Phytohabitans rumicis NBRC 108638.</title>
        <authorList>
            <person name="Komaki H."/>
            <person name="Tamura T."/>
        </authorList>
    </citation>
    <scope>NUCLEOTIDE SEQUENCE [LARGE SCALE GENOMIC DNA]</scope>
    <source>
        <strain evidence="3 4">NBRC 108638</strain>
    </source>
</reference>
<proteinExistence type="predicted"/>
<dbReference type="InterPro" id="IPR025158">
    <property type="entry name" value="Mg_chelat-rel_C"/>
</dbReference>
<accession>A0A6V8LER1</accession>
<dbReference type="EMBL" id="BLPG01000001">
    <property type="protein sequence ID" value="GFJ93311.1"/>
    <property type="molecule type" value="Genomic_DNA"/>
</dbReference>
<dbReference type="Proteomes" id="UP000482960">
    <property type="component" value="Unassembled WGS sequence"/>
</dbReference>
<protein>
    <recommendedName>
        <fullName evidence="2">Mg chelatase-related protein C-terminal domain-containing protein</fullName>
    </recommendedName>
</protein>
<evidence type="ECO:0000313" key="4">
    <source>
        <dbReference type="Proteomes" id="UP000482960"/>
    </source>
</evidence>
<name>A0A6V8LER1_9ACTN</name>
<dbReference type="AlphaFoldDB" id="A0A6V8LER1"/>
<feature type="region of interest" description="Disordered" evidence="1">
    <location>
        <begin position="1"/>
        <end position="36"/>
    </location>
</feature>
<reference evidence="3 4" key="2">
    <citation type="submission" date="2020-03" db="EMBL/GenBank/DDBJ databases">
        <authorList>
            <person name="Ichikawa N."/>
            <person name="Kimura A."/>
            <person name="Kitahashi Y."/>
            <person name="Uohara A."/>
        </authorList>
    </citation>
    <scope>NUCLEOTIDE SEQUENCE [LARGE SCALE GENOMIC DNA]</scope>
    <source>
        <strain evidence="3 4">NBRC 108638</strain>
    </source>
</reference>
<comment type="caution">
    <text evidence="3">The sequence shown here is derived from an EMBL/GenBank/DDBJ whole genome shotgun (WGS) entry which is preliminary data.</text>
</comment>